<feature type="transmembrane region" description="Helical" evidence="1">
    <location>
        <begin position="18"/>
        <end position="40"/>
    </location>
</feature>
<protein>
    <recommendedName>
        <fullName evidence="4">DUF4190 domain-containing protein</fullName>
    </recommendedName>
</protein>
<proteinExistence type="predicted"/>
<reference evidence="3" key="1">
    <citation type="journal article" date="2019" name="Int. J. Syst. Evol. Microbiol.">
        <title>The Global Catalogue of Microorganisms (GCM) 10K type strain sequencing project: providing services to taxonomists for standard genome sequencing and annotation.</title>
        <authorList>
            <consortium name="The Broad Institute Genomics Platform"/>
            <consortium name="The Broad Institute Genome Sequencing Center for Infectious Disease"/>
            <person name="Wu L."/>
            <person name="Ma J."/>
        </authorList>
    </citation>
    <scope>NUCLEOTIDE SEQUENCE [LARGE SCALE GENOMIC DNA]</scope>
    <source>
        <strain evidence="3">JCM 18952</strain>
    </source>
</reference>
<evidence type="ECO:0008006" key="4">
    <source>
        <dbReference type="Google" id="ProtNLM"/>
    </source>
</evidence>
<feature type="transmembrane region" description="Helical" evidence="1">
    <location>
        <begin position="52"/>
        <end position="74"/>
    </location>
</feature>
<dbReference type="Proteomes" id="UP001501257">
    <property type="component" value="Unassembled WGS sequence"/>
</dbReference>
<keyword evidence="1" id="KW-0812">Transmembrane</keyword>
<evidence type="ECO:0000313" key="3">
    <source>
        <dbReference type="Proteomes" id="UP001501257"/>
    </source>
</evidence>
<keyword evidence="1" id="KW-1133">Transmembrane helix</keyword>
<evidence type="ECO:0000313" key="2">
    <source>
        <dbReference type="EMBL" id="GAA5226999.1"/>
    </source>
</evidence>
<evidence type="ECO:0000256" key="1">
    <source>
        <dbReference type="SAM" id="Phobius"/>
    </source>
</evidence>
<keyword evidence="1" id="KW-0472">Membrane</keyword>
<sequence length="89" mass="9515">MTISETNRVGASRGLTTWMLATIIIGVLIPFGGFAVLLVSRLPRFEGRRPSWVALLVVATVIIAIQIIGLQGSWLSPVLHGDPAQVVVP</sequence>
<accession>A0ABP9TJL6</accession>
<name>A0ABP9TJL6_9MICC</name>
<keyword evidence="3" id="KW-1185">Reference proteome</keyword>
<comment type="caution">
    <text evidence="2">The sequence shown here is derived from an EMBL/GenBank/DDBJ whole genome shotgun (WGS) entry which is preliminary data.</text>
</comment>
<organism evidence="2 3">
    <name type="scientific">Paeniglutamicibacter antarcticus</name>
    <dbReference type="NCBI Taxonomy" id="494023"/>
    <lineage>
        <taxon>Bacteria</taxon>
        <taxon>Bacillati</taxon>
        <taxon>Actinomycetota</taxon>
        <taxon>Actinomycetes</taxon>
        <taxon>Micrococcales</taxon>
        <taxon>Micrococcaceae</taxon>
        <taxon>Paeniglutamicibacter</taxon>
    </lineage>
</organism>
<gene>
    <name evidence="2" type="ORF">GCM10025778_15320</name>
</gene>
<dbReference type="EMBL" id="BAABLK010000025">
    <property type="protein sequence ID" value="GAA5226999.1"/>
    <property type="molecule type" value="Genomic_DNA"/>
</dbReference>